<evidence type="ECO:0000256" key="2">
    <source>
        <dbReference type="ARBA" id="ARBA00022448"/>
    </source>
</evidence>
<gene>
    <name evidence="7" type="ORF">OESDEN_08410</name>
</gene>
<dbReference type="Gene3D" id="1.20.1250.20">
    <property type="entry name" value="MFS general substrate transporter like domains"/>
    <property type="match status" value="2"/>
</dbReference>
<evidence type="ECO:0000256" key="3">
    <source>
        <dbReference type="ARBA" id="ARBA00022692"/>
    </source>
</evidence>
<dbReference type="InterPro" id="IPR045263">
    <property type="entry name" value="GLUT"/>
</dbReference>
<dbReference type="Pfam" id="PF00083">
    <property type="entry name" value="Sugar_tr"/>
    <property type="match status" value="2"/>
</dbReference>
<evidence type="ECO:0000256" key="4">
    <source>
        <dbReference type="ARBA" id="ARBA00022989"/>
    </source>
</evidence>
<evidence type="ECO:0000256" key="1">
    <source>
        <dbReference type="ARBA" id="ARBA00004370"/>
    </source>
</evidence>
<dbReference type="PANTHER" id="PTHR23503:SF8">
    <property type="entry name" value="FACILITATED GLUCOSE TRANSPORTER PROTEIN 1"/>
    <property type="match status" value="1"/>
</dbReference>
<keyword evidence="5 6" id="KW-0472">Membrane</keyword>
<evidence type="ECO:0000313" key="8">
    <source>
        <dbReference type="Proteomes" id="UP000053660"/>
    </source>
</evidence>
<protein>
    <recommendedName>
        <fullName evidence="9">Major facilitator superfamily (MFS) profile domain-containing protein</fullName>
    </recommendedName>
</protein>
<feature type="transmembrane region" description="Helical" evidence="6">
    <location>
        <begin position="228"/>
        <end position="246"/>
    </location>
</feature>
<keyword evidence="3 6" id="KW-0812">Transmembrane</keyword>
<dbReference type="PANTHER" id="PTHR23503">
    <property type="entry name" value="SOLUTE CARRIER FAMILY 2"/>
    <property type="match status" value="1"/>
</dbReference>
<accession>A0A0B1T2F8</accession>
<feature type="non-terminal residue" evidence="7">
    <location>
        <position position="1"/>
    </location>
</feature>
<feature type="transmembrane region" description="Helical" evidence="6">
    <location>
        <begin position="153"/>
        <end position="176"/>
    </location>
</feature>
<keyword evidence="2" id="KW-0813">Transport</keyword>
<feature type="transmembrane region" description="Helical" evidence="6">
    <location>
        <begin position="188"/>
        <end position="208"/>
    </location>
</feature>
<feature type="transmembrane region" description="Helical" evidence="6">
    <location>
        <begin position="34"/>
        <end position="54"/>
    </location>
</feature>
<dbReference type="OrthoDB" id="4540492at2759"/>
<dbReference type="SUPFAM" id="SSF103473">
    <property type="entry name" value="MFS general substrate transporter"/>
    <property type="match status" value="1"/>
</dbReference>
<dbReference type="AlphaFoldDB" id="A0A0B1T2F8"/>
<dbReference type="InterPro" id="IPR005828">
    <property type="entry name" value="MFS_sugar_transport-like"/>
</dbReference>
<organism evidence="7 8">
    <name type="scientific">Oesophagostomum dentatum</name>
    <name type="common">Nodular worm</name>
    <dbReference type="NCBI Taxonomy" id="61180"/>
    <lineage>
        <taxon>Eukaryota</taxon>
        <taxon>Metazoa</taxon>
        <taxon>Ecdysozoa</taxon>
        <taxon>Nematoda</taxon>
        <taxon>Chromadorea</taxon>
        <taxon>Rhabditida</taxon>
        <taxon>Rhabditina</taxon>
        <taxon>Rhabditomorpha</taxon>
        <taxon>Strongyloidea</taxon>
        <taxon>Strongylidae</taxon>
        <taxon>Oesophagostomum</taxon>
    </lineage>
</organism>
<keyword evidence="8" id="KW-1185">Reference proteome</keyword>
<evidence type="ECO:0000256" key="5">
    <source>
        <dbReference type="ARBA" id="ARBA00023136"/>
    </source>
</evidence>
<evidence type="ECO:0000313" key="7">
    <source>
        <dbReference type="EMBL" id="KHJ91713.1"/>
    </source>
</evidence>
<dbReference type="GO" id="GO:0015149">
    <property type="term" value="F:hexose transmembrane transporter activity"/>
    <property type="evidence" value="ECO:0007669"/>
    <property type="project" value="TreeGrafter"/>
</dbReference>
<sequence>LTRPSLPVPAFQEKSILSSDCWAAADIRNSGPLAGYPALTAIVAIIQVCTLPCIPESPRYTLCMKGDADTATKALQQLRETSDVAAEIEAMKDEAAAAKGGKQAIVVNQVDHPKSGRRSLLLTSMVGMWIYTLLLTISISLSKGGASWATYGAITFVNLFVISFATGAGSIPWLFVPEIFYSNARGNANAIATMINWAANAVVGLTFLPINVSSSKSSGITNTNVIQQYSILVFTFFLTVFGIFIFKYMPETKNRTIEDITAELEKR</sequence>
<dbReference type="EMBL" id="KN551864">
    <property type="protein sequence ID" value="KHJ91713.1"/>
    <property type="molecule type" value="Genomic_DNA"/>
</dbReference>
<keyword evidence="4 6" id="KW-1133">Transmembrane helix</keyword>
<proteinExistence type="predicted"/>
<evidence type="ECO:0008006" key="9">
    <source>
        <dbReference type="Google" id="ProtNLM"/>
    </source>
</evidence>
<evidence type="ECO:0000256" key="6">
    <source>
        <dbReference type="SAM" id="Phobius"/>
    </source>
</evidence>
<name>A0A0B1T2F8_OESDE</name>
<dbReference type="Proteomes" id="UP000053660">
    <property type="component" value="Unassembled WGS sequence"/>
</dbReference>
<dbReference type="InterPro" id="IPR036259">
    <property type="entry name" value="MFS_trans_sf"/>
</dbReference>
<comment type="subcellular location">
    <subcellularLocation>
        <location evidence="1">Membrane</location>
    </subcellularLocation>
</comment>
<feature type="transmembrane region" description="Helical" evidence="6">
    <location>
        <begin position="120"/>
        <end position="141"/>
    </location>
</feature>
<dbReference type="GO" id="GO:0016020">
    <property type="term" value="C:membrane"/>
    <property type="evidence" value="ECO:0007669"/>
    <property type="project" value="UniProtKB-SubCell"/>
</dbReference>
<reference evidence="7 8" key="1">
    <citation type="submission" date="2014-03" db="EMBL/GenBank/DDBJ databases">
        <title>Draft genome of the hookworm Oesophagostomum dentatum.</title>
        <authorList>
            <person name="Mitreva M."/>
        </authorList>
    </citation>
    <scope>NUCLEOTIDE SEQUENCE [LARGE SCALE GENOMIC DNA]</scope>
    <source>
        <strain evidence="7 8">OD-Hann</strain>
    </source>
</reference>